<proteinExistence type="predicted"/>
<evidence type="ECO:0000259" key="1">
    <source>
        <dbReference type="PROSITE" id="PS51664"/>
    </source>
</evidence>
<sequence length="297" mass="32706">MNELQREPNDLLAYWQRYDWRESFFAPKIFILQALTSAGKTASGAGRDRETAFQRCLGETAELHALAALGQGGQAVDTARIGLAAHVEADRARDGAILEAFERYAVMSWWHGRLPALALPEAWLDEAGLTGFLHEARQGAALKRRTDWWQVDTAPGCPQVMICRSMSPEGQDMLLGFGADPDPVSAARKALRELFLMEMNLMELLASRTVGLSDSLGALREKIATYARNCPHLLPAGEGPSPAAAQHQTDFQNTRDWFGSEIEIRSITPPDGPINVWMCRPLLPHTQPGAQSSTPFI</sequence>
<organism evidence="2 3">
    <name type="scientific">Paracoccus marinaquae</name>
    <dbReference type="NCBI Taxonomy" id="2841926"/>
    <lineage>
        <taxon>Bacteria</taxon>
        <taxon>Pseudomonadati</taxon>
        <taxon>Pseudomonadota</taxon>
        <taxon>Alphaproteobacteria</taxon>
        <taxon>Rhodobacterales</taxon>
        <taxon>Paracoccaceae</taxon>
        <taxon>Paracoccus</taxon>
    </lineage>
</organism>
<name>A0ABS6AJ27_9RHOB</name>
<dbReference type="InterPro" id="IPR003776">
    <property type="entry name" value="YcaO-like_dom"/>
</dbReference>
<dbReference type="PROSITE" id="PS51664">
    <property type="entry name" value="YCAO"/>
    <property type="match status" value="1"/>
</dbReference>
<accession>A0ABS6AJ27</accession>
<keyword evidence="3" id="KW-1185">Reference proteome</keyword>
<evidence type="ECO:0000313" key="2">
    <source>
        <dbReference type="EMBL" id="MBU3029902.1"/>
    </source>
</evidence>
<comment type="caution">
    <text evidence="2">The sequence shown here is derived from an EMBL/GenBank/DDBJ whole genome shotgun (WGS) entry which is preliminary data.</text>
</comment>
<dbReference type="RefSeq" id="WP_216032587.1">
    <property type="nucleotide sequence ID" value="NZ_JAHKNG010000009.1"/>
</dbReference>
<dbReference type="Pfam" id="PF02624">
    <property type="entry name" value="YcaO"/>
    <property type="match status" value="1"/>
</dbReference>
<feature type="domain" description="YcaO" evidence="1">
    <location>
        <begin position="1"/>
        <end position="297"/>
    </location>
</feature>
<dbReference type="EMBL" id="JAHKNG010000009">
    <property type="protein sequence ID" value="MBU3029902.1"/>
    <property type="molecule type" value="Genomic_DNA"/>
</dbReference>
<dbReference type="Proteomes" id="UP001166191">
    <property type="component" value="Unassembled WGS sequence"/>
</dbReference>
<evidence type="ECO:0000313" key="3">
    <source>
        <dbReference type="Proteomes" id="UP001166191"/>
    </source>
</evidence>
<gene>
    <name evidence="2" type="ORF">KNW02_07190</name>
</gene>
<protein>
    <submittedName>
        <fullName evidence="2">YcaO-like family protein</fullName>
    </submittedName>
</protein>
<reference evidence="2" key="1">
    <citation type="submission" date="2021-06" db="EMBL/GenBank/DDBJ databases">
        <title>Paracoccus bacterium XHP0099 sp. nov., isolated from the surface waters of the Yellow Sea.</title>
        <authorList>
            <person name="Xue H."/>
            <person name="Zhang D."/>
        </authorList>
    </citation>
    <scope>NUCLEOTIDE SEQUENCE</scope>
    <source>
        <strain evidence="2">XHP0099</strain>
    </source>
</reference>